<dbReference type="PANTHER" id="PTHR30457:SF12">
    <property type="entry name" value="5'_3'-NUCLEOTIDASE SURE"/>
    <property type="match status" value="1"/>
</dbReference>
<dbReference type="InterPro" id="IPR036523">
    <property type="entry name" value="SurE-like_sf"/>
</dbReference>
<evidence type="ECO:0000256" key="5">
    <source>
        <dbReference type="ARBA" id="ARBA00022741"/>
    </source>
</evidence>
<dbReference type="EC" id="3.1.3.5" evidence="7"/>
<comment type="similarity">
    <text evidence="2 7">Belongs to the SurE nucleotidase family.</text>
</comment>
<proteinExistence type="inferred from homology"/>
<comment type="catalytic activity">
    <reaction evidence="1 7">
        <text>a ribonucleoside 5'-phosphate + H2O = a ribonucleoside + phosphate</text>
        <dbReference type="Rhea" id="RHEA:12484"/>
        <dbReference type="ChEBI" id="CHEBI:15377"/>
        <dbReference type="ChEBI" id="CHEBI:18254"/>
        <dbReference type="ChEBI" id="CHEBI:43474"/>
        <dbReference type="ChEBI" id="CHEBI:58043"/>
        <dbReference type="EC" id="3.1.3.5"/>
    </reaction>
</comment>
<evidence type="ECO:0000313" key="9">
    <source>
        <dbReference type="EMBL" id="SLM19617.1"/>
    </source>
</evidence>
<dbReference type="GO" id="GO:0004309">
    <property type="term" value="F:exopolyphosphatase activity"/>
    <property type="evidence" value="ECO:0007669"/>
    <property type="project" value="TreeGrafter"/>
</dbReference>
<organism evidence="9">
    <name type="scientific">uncultured spirochete</name>
    <dbReference type="NCBI Taxonomy" id="156406"/>
    <lineage>
        <taxon>Bacteria</taxon>
        <taxon>Pseudomonadati</taxon>
        <taxon>Spirochaetota</taxon>
        <taxon>Spirochaetia</taxon>
        <taxon>Spirochaetales</taxon>
        <taxon>environmental samples</taxon>
    </lineage>
</organism>
<evidence type="ECO:0000256" key="2">
    <source>
        <dbReference type="ARBA" id="ARBA00011062"/>
    </source>
</evidence>
<dbReference type="InterPro" id="IPR030048">
    <property type="entry name" value="SurE"/>
</dbReference>
<dbReference type="GO" id="GO:0005737">
    <property type="term" value="C:cytoplasm"/>
    <property type="evidence" value="ECO:0007669"/>
    <property type="project" value="UniProtKB-SubCell"/>
</dbReference>
<dbReference type="Pfam" id="PF01975">
    <property type="entry name" value="SurE"/>
    <property type="match status" value="1"/>
</dbReference>
<reference evidence="9" key="1">
    <citation type="submission" date="2017-02" db="EMBL/GenBank/DDBJ databases">
        <authorList>
            <person name="Regsiter A."/>
            <person name="William W."/>
        </authorList>
    </citation>
    <scope>NUCLEOTIDE SEQUENCE</scope>
    <source>
        <strain evidence="9">BdmA 4</strain>
    </source>
</reference>
<gene>
    <name evidence="7 9" type="primary">surE</name>
    <name evidence="9" type="ORF">SPIRO4BDMA_70039</name>
</gene>
<dbReference type="GO" id="GO:0008254">
    <property type="term" value="F:3'-nucleotidase activity"/>
    <property type="evidence" value="ECO:0007669"/>
    <property type="project" value="TreeGrafter"/>
</dbReference>
<keyword evidence="5 7" id="KW-0547">Nucleotide-binding</keyword>
<evidence type="ECO:0000256" key="6">
    <source>
        <dbReference type="ARBA" id="ARBA00022801"/>
    </source>
</evidence>
<comment type="cofactor">
    <cofactor evidence="7">
        <name>a divalent metal cation</name>
        <dbReference type="ChEBI" id="CHEBI:60240"/>
    </cofactor>
    <text evidence="7">Binds 1 divalent metal cation per subunit.</text>
</comment>
<dbReference type="GO" id="GO:0008253">
    <property type="term" value="F:5'-nucleotidase activity"/>
    <property type="evidence" value="ECO:0007669"/>
    <property type="project" value="UniProtKB-UniRule"/>
</dbReference>
<dbReference type="Gene3D" id="3.40.1210.10">
    <property type="entry name" value="Survival protein SurE-like phosphatase/nucleotidase"/>
    <property type="match status" value="1"/>
</dbReference>
<dbReference type="GO" id="GO:0046872">
    <property type="term" value="F:metal ion binding"/>
    <property type="evidence" value="ECO:0007669"/>
    <property type="project" value="UniProtKB-UniRule"/>
</dbReference>
<accession>A0A3P3XTJ4</accession>
<comment type="subcellular location">
    <subcellularLocation>
        <location evidence="7">Cytoplasm</location>
    </subcellularLocation>
</comment>
<feature type="binding site" evidence="7">
    <location>
        <position position="47"/>
    </location>
    <ligand>
        <name>a divalent metal cation</name>
        <dbReference type="ChEBI" id="CHEBI:60240"/>
    </ligand>
</feature>
<feature type="binding site" evidence="7">
    <location>
        <position position="8"/>
    </location>
    <ligand>
        <name>a divalent metal cation</name>
        <dbReference type="ChEBI" id="CHEBI:60240"/>
    </ligand>
</feature>
<protein>
    <recommendedName>
        <fullName evidence="7">5'-nucleotidase SurE</fullName>
        <ecNumber evidence="7">3.1.3.5</ecNumber>
    </recommendedName>
    <alternativeName>
        <fullName evidence="7">Nucleoside 5'-monophosphate phosphohydrolase</fullName>
    </alternativeName>
</protein>
<name>A0A3P3XTJ4_9SPIR</name>
<keyword evidence="4 7" id="KW-0479">Metal-binding</keyword>
<dbReference type="AlphaFoldDB" id="A0A3P3XTJ4"/>
<dbReference type="EMBL" id="FWDO01000007">
    <property type="protein sequence ID" value="SLM19617.1"/>
    <property type="molecule type" value="Genomic_DNA"/>
</dbReference>
<dbReference type="HAMAP" id="MF_00060">
    <property type="entry name" value="SurE"/>
    <property type="match status" value="1"/>
</dbReference>
<evidence type="ECO:0000259" key="8">
    <source>
        <dbReference type="Pfam" id="PF01975"/>
    </source>
</evidence>
<feature type="binding site" evidence="7">
    <location>
        <position position="9"/>
    </location>
    <ligand>
        <name>a divalent metal cation</name>
        <dbReference type="ChEBI" id="CHEBI:60240"/>
    </ligand>
</feature>
<dbReference type="InterPro" id="IPR002828">
    <property type="entry name" value="SurE-like_Pase/nucleotidase"/>
</dbReference>
<feature type="domain" description="Survival protein SurE-like phosphatase/nucleotidase" evidence="8">
    <location>
        <begin position="3"/>
        <end position="189"/>
    </location>
</feature>
<comment type="function">
    <text evidence="7">Nucleotidase that shows phosphatase activity on nucleoside 5'-monophosphates.</text>
</comment>
<keyword evidence="3 7" id="KW-0963">Cytoplasm</keyword>
<evidence type="ECO:0000256" key="4">
    <source>
        <dbReference type="ARBA" id="ARBA00022723"/>
    </source>
</evidence>
<dbReference type="SUPFAM" id="SSF64167">
    <property type="entry name" value="SurE-like"/>
    <property type="match status" value="1"/>
</dbReference>
<dbReference type="NCBIfam" id="TIGR00087">
    <property type="entry name" value="surE"/>
    <property type="match status" value="1"/>
</dbReference>
<feature type="binding site" evidence="7">
    <location>
        <position position="99"/>
    </location>
    <ligand>
        <name>a divalent metal cation</name>
        <dbReference type="ChEBI" id="CHEBI:60240"/>
    </ligand>
</feature>
<evidence type="ECO:0000256" key="7">
    <source>
        <dbReference type="HAMAP-Rule" id="MF_00060"/>
    </source>
</evidence>
<evidence type="ECO:0000256" key="1">
    <source>
        <dbReference type="ARBA" id="ARBA00000815"/>
    </source>
</evidence>
<keyword evidence="6 7" id="KW-0378">Hydrolase</keyword>
<evidence type="ECO:0000256" key="3">
    <source>
        <dbReference type="ARBA" id="ARBA00022490"/>
    </source>
</evidence>
<sequence>MRILLTNDDGIQSEGLHALIDVLSALRDAEGKPLHEIWTVAPEHERSGVSHAMTLKKPTKIKKLGDFRYSCSGTPADCIIVAGLGVLHEAPDLVISGINKGPNLGTDIIYSGTCGAARQAALEGIPAIAMSCATFSDNLEYRGLTSFLTDNLEKLVALWEPDSFININGPSTSCSNLRAVWATPGKNRYLDNLKCFDGADGYTYCFLAEGRQERTPDVFSDHHAVSQGFIAVSLVEIHPRAFHDASLNGAPVF</sequence>
<dbReference type="GO" id="GO:0000166">
    <property type="term" value="F:nucleotide binding"/>
    <property type="evidence" value="ECO:0007669"/>
    <property type="project" value="UniProtKB-KW"/>
</dbReference>
<dbReference type="PANTHER" id="PTHR30457">
    <property type="entry name" value="5'-NUCLEOTIDASE SURE"/>
    <property type="match status" value="1"/>
</dbReference>